<dbReference type="EMBL" id="CAJNOE010000267">
    <property type="protein sequence ID" value="CAF1104866.1"/>
    <property type="molecule type" value="Genomic_DNA"/>
</dbReference>
<name>A0A819QQD5_9BILA</name>
<feature type="region of interest" description="Disordered" evidence="1">
    <location>
        <begin position="293"/>
        <end position="330"/>
    </location>
</feature>
<feature type="region of interest" description="Disordered" evidence="1">
    <location>
        <begin position="122"/>
        <end position="149"/>
    </location>
</feature>
<evidence type="ECO:0008006" key="5">
    <source>
        <dbReference type="Google" id="ProtNLM"/>
    </source>
</evidence>
<reference evidence="3" key="1">
    <citation type="submission" date="2021-02" db="EMBL/GenBank/DDBJ databases">
        <authorList>
            <person name="Nowell W R."/>
        </authorList>
    </citation>
    <scope>NUCLEOTIDE SEQUENCE</scope>
</reference>
<protein>
    <recommendedName>
        <fullName evidence="5">BEN domain-containing protein</fullName>
    </recommendedName>
</protein>
<dbReference type="EMBL" id="CAJOBB010003335">
    <property type="protein sequence ID" value="CAF4034783.1"/>
    <property type="molecule type" value="Genomic_DNA"/>
</dbReference>
<organism evidence="3 4">
    <name type="scientific">Adineta steineri</name>
    <dbReference type="NCBI Taxonomy" id="433720"/>
    <lineage>
        <taxon>Eukaryota</taxon>
        <taxon>Metazoa</taxon>
        <taxon>Spiralia</taxon>
        <taxon>Gnathifera</taxon>
        <taxon>Rotifera</taxon>
        <taxon>Eurotatoria</taxon>
        <taxon>Bdelloidea</taxon>
        <taxon>Adinetida</taxon>
        <taxon>Adinetidae</taxon>
        <taxon>Adineta</taxon>
    </lineage>
</organism>
<evidence type="ECO:0000313" key="3">
    <source>
        <dbReference type="EMBL" id="CAF4034783.1"/>
    </source>
</evidence>
<evidence type="ECO:0000313" key="4">
    <source>
        <dbReference type="Proteomes" id="UP000663868"/>
    </source>
</evidence>
<proteinExistence type="predicted"/>
<gene>
    <name evidence="2" type="ORF">IZO911_LOCUS23252</name>
    <name evidence="3" type="ORF">KXQ929_LOCUS30521</name>
</gene>
<evidence type="ECO:0000256" key="1">
    <source>
        <dbReference type="SAM" id="MobiDB-lite"/>
    </source>
</evidence>
<feature type="region of interest" description="Disordered" evidence="1">
    <location>
        <begin position="41"/>
        <end position="82"/>
    </location>
</feature>
<feature type="compositionally biased region" description="Basic and acidic residues" evidence="1">
    <location>
        <begin position="302"/>
        <end position="311"/>
    </location>
</feature>
<sequence length="330" mass="37259">MMAPHLLDARFTYCSQCEPGVDFIMKTSFGTLEECQKAQESLEKTIPTSDKQWSSAETELSDNEDSDIASNNENENENENDNIINTSSKICIKKKMAKVTTSKPVHLSSDEEEAEILHDIKRTHHSGAESNSKKFKPNDELSLEEPSTSSILLSSDIENKVAELVESNLGELKKIMTKVYVMQKRASNVGKKDNPPPSTEVMIVNNVNLMTLLGKTASRYLLSAARVVLTDEQFTNGYLPDFHGNKQGRVAIPQESVDTLREAVRKRFGYREEDMKSIWSTIRTSLVQKVSDIRKDNRRKSQRQEQQDSQEHPVPLFEQHHDLDSGAANN</sequence>
<dbReference type="AlphaFoldDB" id="A0A819QQD5"/>
<comment type="caution">
    <text evidence="3">The sequence shown here is derived from an EMBL/GenBank/DDBJ whole genome shotgun (WGS) entry which is preliminary data.</text>
</comment>
<evidence type="ECO:0000313" key="2">
    <source>
        <dbReference type="EMBL" id="CAF1104866.1"/>
    </source>
</evidence>
<feature type="compositionally biased region" description="Polar residues" evidence="1">
    <location>
        <begin position="46"/>
        <end position="58"/>
    </location>
</feature>
<dbReference type="Proteomes" id="UP000663860">
    <property type="component" value="Unassembled WGS sequence"/>
</dbReference>
<accession>A0A819QQD5</accession>
<dbReference type="Proteomes" id="UP000663868">
    <property type="component" value="Unassembled WGS sequence"/>
</dbReference>